<dbReference type="PANTHER" id="PTHR34700">
    <property type="entry name" value="POTASSIUM BINDING PROTEIN KBP"/>
    <property type="match status" value="1"/>
</dbReference>
<dbReference type="CDD" id="cd00118">
    <property type="entry name" value="LysM"/>
    <property type="match status" value="1"/>
</dbReference>
<dbReference type="SMART" id="SM00257">
    <property type="entry name" value="LysM"/>
    <property type="match status" value="1"/>
</dbReference>
<dbReference type="Pfam" id="PF01476">
    <property type="entry name" value="LysM"/>
    <property type="match status" value="1"/>
</dbReference>
<dbReference type="OrthoDB" id="9765158at2"/>
<name>A0A317CJL0_9GAMM</name>
<evidence type="ECO:0000313" key="3">
    <source>
        <dbReference type="Proteomes" id="UP000245506"/>
    </source>
</evidence>
<sequence>MSFTISRQIFTSVIVLGTILLGGCDKDTIKSNFSSPIKPAAKFDERQFDSYYGMPPGASGYNDKGPLVKRTVTRTKGVLKGTAPKRYKVRKGDTMWDIANKFLKNPWFWPEIWDKNQRITNPHLIYPGDVLYIYSGPRQVRGKDTVTIKDHMKPQIRVERTGGVGEPISTLAPFLAFPRIMNEGEIDNAPYLVKGQDTNMLMISDKNIYIKNFRGKPMERYAVFSKGKEIVDPENGQKLGFEVNFGSHIQIEKVGPISTAKLLNMKREVRVGNRLLNMVNQEQNLKAPMLIPRQKVRGSVMSLYDADLISGKGMIITINKGKRDGIKPGYMLGVYKPSYMTIDPYPTAKKGYGSLTDKVRIPPERAATAVVYNVTDRFSYALITKSDQEVRNGYKIGNP</sequence>
<dbReference type="RefSeq" id="WP_109821920.1">
    <property type="nucleotide sequence ID" value="NZ_QGKL01000010.1"/>
</dbReference>
<accession>A0A317CJL0</accession>
<keyword evidence="3" id="KW-1185">Reference proteome</keyword>
<dbReference type="Gene3D" id="3.10.350.10">
    <property type="entry name" value="LysM domain"/>
    <property type="match status" value="1"/>
</dbReference>
<dbReference type="PROSITE" id="PS51257">
    <property type="entry name" value="PROKAR_LIPOPROTEIN"/>
    <property type="match status" value="1"/>
</dbReference>
<gene>
    <name evidence="2" type="ORF">DKT75_02855</name>
</gene>
<dbReference type="PANTHER" id="PTHR34700:SF4">
    <property type="entry name" value="PHAGE-LIKE ELEMENT PBSX PROTEIN XKDP"/>
    <property type="match status" value="1"/>
</dbReference>
<dbReference type="AlphaFoldDB" id="A0A317CJL0"/>
<dbReference type="PROSITE" id="PS51782">
    <property type="entry name" value="LYSM"/>
    <property type="match status" value="1"/>
</dbReference>
<dbReference type="InterPro" id="IPR036779">
    <property type="entry name" value="LysM_dom_sf"/>
</dbReference>
<dbReference type="InterPro" id="IPR018392">
    <property type="entry name" value="LysM"/>
</dbReference>
<protein>
    <recommendedName>
        <fullName evidence="1">LysM domain-containing protein</fullName>
    </recommendedName>
</protein>
<organism evidence="2 3">
    <name type="scientific">Leucothrix arctica</name>
    <dbReference type="NCBI Taxonomy" id="1481894"/>
    <lineage>
        <taxon>Bacteria</taxon>
        <taxon>Pseudomonadati</taxon>
        <taxon>Pseudomonadota</taxon>
        <taxon>Gammaproteobacteria</taxon>
        <taxon>Thiotrichales</taxon>
        <taxon>Thiotrichaceae</taxon>
        <taxon>Leucothrix</taxon>
    </lineage>
</organism>
<dbReference type="EMBL" id="QGKL01000010">
    <property type="protein sequence ID" value="PWQ98764.1"/>
    <property type="molecule type" value="Genomic_DNA"/>
</dbReference>
<evidence type="ECO:0000259" key="1">
    <source>
        <dbReference type="PROSITE" id="PS51782"/>
    </source>
</evidence>
<dbReference type="Proteomes" id="UP000245506">
    <property type="component" value="Unassembled WGS sequence"/>
</dbReference>
<proteinExistence type="predicted"/>
<dbReference type="SUPFAM" id="SSF54106">
    <property type="entry name" value="LysM domain"/>
    <property type="match status" value="1"/>
</dbReference>
<feature type="domain" description="LysM" evidence="1">
    <location>
        <begin position="85"/>
        <end position="133"/>
    </location>
</feature>
<evidence type="ECO:0000313" key="2">
    <source>
        <dbReference type="EMBL" id="PWQ98764.1"/>
    </source>
</evidence>
<reference evidence="2 3" key="1">
    <citation type="submission" date="2018-05" db="EMBL/GenBank/DDBJ databases">
        <title>Leucothrix arctica sp. nov., isolated from Arctic seawater.</title>
        <authorList>
            <person name="Choi A."/>
            <person name="Baek K."/>
        </authorList>
    </citation>
    <scope>NUCLEOTIDE SEQUENCE [LARGE SCALE GENOMIC DNA]</scope>
    <source>
        <strain evidence="2 3">IMCC9719</strain>
    </source>
</reference>
<dbReference type="InterPro" id="IPR052196">
    <property type="entry name" value="Bact_Kbp"/>
</dbReference>
<comment type="caution">
    <text evidence="2">The sequence shown here is derived from an EMBL/GenBank/DDBJ whole genome shotgun (WGS) entry which is preliminary data.</text>
</comment>